<evidence type="ECO:0000313" key="6">
    <source>
        <dbReference type="EMBL" id="PIO73313.1"/>
    </source>
</evidence>
<reference evidence="6 7" key="1">
    <citation type="submission" date="2015-09" db="EMBL/GenBank/DDBJ databases">
        <title>Draft genome of the parasitic nematode Teladorsagia circumcincta isolate WARC Sus (inbred).</title>
        <authorList>
            <person name="Mitreva M."/>
        </authorList>
    </citation>
    <scope>NUCLEOTIDE SEQUENCE [LARGE SCALE GENOMIC DNA]</scope>
    <source>
        <strain evidence="6 7">S</strain>
    </source>
</reference>
<dbReference type="SUPFAM" id="SSF53822">
    <property type="entry name" value="Periplasmic binding protein-like I"/>
    <property type="match status" value="1"/>
</dbReference>
<proteinExistence type="predicted"/>
<dbReference type="Proteomes" id="UP000230423">
    <property type="component" value="Unassembled WGS sequence"/>
</dbReference>
<dbReference type="AlphaFoldDB" id="A0A2G9UT22"/>
<dbReference type="Gene3D" id="3.40.50.2300">
    <property type="match status" value="1"/>
</dbReference>
<keyword evidence="4" id="KW-0472">Membrane</keyword>
<name>A0A2G9UT22_TELCI</name>
<keyword evidence="3" id="KW-1133">Transmembrane helix</keyword>
<comment type="subcellular location">
    <subcellularLocation>
        <location evidence="1">Membrane</location>
    </subcellularLocation>
</comment>
<protein>
    <recommendedName>
        <fullName evidence="5">Receptor ligand binding region domain-containing protein</fullName>
    </recommendedName>
</protein>
<sequence>MSEKIELSKWSNLLNKNLRKAILDVGLLCAYNDTGIARFVGWRETAGAVGVAWDKIQADGILPEYDTLNLTWVMSDCVESIDAGALINWVDSGADVVLGPPCSGSATISGSIAKYFDFPIVLWAPTFSSELLDANEYSTMMAPTWSSIKSVTSITKADTDITNYEKIYGAEPN</sequence>
<evidence type="ECO:0000313" key="7">
    <source>
        <dbReference type="Proteomes" id="UP000230423"/>
    </source>
</evidence>
<keyword evidence="2" id="KW-0812">Transmembrane</keyword>
<evidence type="ECO:0000256" key="1">
    <source>
        <dbReference type="ARBA" id="ARBA00004370"/>
    </source>
</evidence>
<evidence type="ECO:0000259" key="5">
    <source>
        <dbReference type="Pfam" id="PF01094"/>
    </source>
</evidence>
<accession>A0A2G9UT22</accession>
<evidence type="ECO:0000256" key="4">
    <source>
        <dbReference type="ARBA" id="ARBA00023136"/>
    </source>
</evidence>
<dbReference type="GO" id="GO:0016020">
    <property type="term" value="C:membrane"/>
    <property type="evidence" value="ECO:0007669"/>
    <property type="project" value="UniProtKB-SubCell"/>
</dbReference>
<evidence type="ECO:0000256" key="2">
    <source>
        <dbReference type="ARBA" id="ARBA00022692"/>
    </source>
</evidence>
<dbReference type="Pfam" id="PF01094">
    <property type="entry name" value="ANF_receptor"/>
    <property type="match status" value="1"/>
</dbReference>
<feature type="domain" description="Receptor ligand binding region" evidence="5">
    <location>
        <begin position="46"/>
        <end position="148"/>
    </location>
</feature>
<keyword evidence="7" id="KW-1185">Reference proteome</keyword>
<dbReference type="InterPro" id="IPR028082">
    <property type="entry name" value="Peripla_BP_I"/>
</dbReference>
<organism evidence="6 7">
    <name type="scientific">Teladorsagia circumcincta</name>
    <name type="common">Brown stomach worm</name>
    <name type="synonym">Ostertagia circumcincta</name>
    <dbReference type="NCBI Taxonomy" id="45464"/>
    <lineage>
        <taxon>Eukaryota</taxon>
        <taxon>Metazoa</taxon>
        <taxon>Ecdysozoa</taxon>
        <taxon>Nematoda</taxon>
        <taxon>Chromadorea</taxon>
        <taxon>Rhabditida</taxon>
        <taxon>Rhabditina</taxon>
        <taxon>Rhabditomorpha</taxon>
        <taxon>Strongyloidea</taxon>
        <taxon>Trichostrongylidae</taxon>
        <taxon>Teladorsagia</taxon>
    </lineage>
</organism>
<evidence type="ECO:0000256" key="3">
    <source>
        <dbReference type="ARBA" id="ARBA00022989"/>
    </source>
</evidence>
<gene>
    <name evidence="6" type="ORF">TELCIR_04720</name>
</gene>
<dbReference type="InterPro" id="IPR001828">
    <property type="entry name" value="ANF_lig-bd_rcpt"/>
</dbReference>
<dbReference type="OrthoDB" id="5867643at2759"/>
<dbReference type="EMBL" id="KZ345479">
    <property type="protein sequence ID" value="PIO73313.1"/>
    <property type="molecule type" value="Genomic_DNA"/>
</dbReference>